<protein>
    <submittedName>
        <fullName evidence="1">Uncharacterized protein</fullName>
    </submittedName>
</protein>
<sequence>MSVGKKKTVEEDEGDVHRKYASPSLSACRKAILATLATRRPNCLNSADPSQGDEKISWLGFGLNCLMSWDHWCIKNLQLGCSQMNETTFHS</sequence>
<evidence type="ECO:0000313" key="2">
    <source>
        <dbReference type="Proteomes" id="UP001283361"/>
    </source>
</evidence>
<reference evidence="1" key="1">
    <citation type="journal article" date="2023" name="G3 (Bethesda)">
        <title>A reference genome for the long-term kleptoplast-retaining sea slug Elysia crispata morphotype clarki.</title>
        <authorList>
            <person name="Eastman K.E."/>
            <person name="Pendleton A.L."/>
            <person name="Shaikh M.A."/>
            <person name="Suttiyut T."/>
            <person name="Ogas R."/>
            <person name="Tomko P."/>
            <person name="Gavelis G."/>
            <person name="Widhalm J.R."/>
            <person name="Wisecaver J.H."/>
        </authorList>
    </citation>
    <scope>NUCLEOTIDE SEQUENCE</scope>
    <source>
        <strain evidence="1">ECLA1</strain>
    </source>
</reference>
<name>A0AAE1AS94_9GAST</name>
<accession>A0AAE1AS94</accession>
<keyword evidence="2" id="KW-1185">Reference proteome</keyword>
<evidence type="ECO:0000313" key="1">
    <source>
        <dbReference type="EMBL" id="KAK3792386.1"/>
    </source>
</evidence>
<dbReference type="Proteomes" id="UP001283361">
    <property type="component" value="Unassembled WGS sequence"/>
</dbReference>
<dbReference type="EMBL" id="JAWDGP010001377">
    <property type="protein sequence ID" value="KAK3792386.1"/>
    <property type="molecule type" value="Genomic_DNA"/>
</dbReference>
<gene>
    <name evidence="1" type="ORF">RRG08_045930</name>
</gene>
<organism evidence="1 2">
    <name type="scientific">Elysia crispata</name>
    <name type="common">lettuce slug</name>
    <dbReference type="NCBI Taxonomy" id="231223"/>
    <lineage>
        <taxon>Eukaryota</taxon>
        <taxon>Metazoa</taxon>
        <taxon>Spiralia</taxon>
        <taxon>Lophotrochozoa</taxon>
        <taxon>Mollusca</taxon>
        <taxon>Gastropoda</taxon>
        <taxon>Heterobranchia</taxon>
        <taxon>Euthyneura</taxon>
        <taxon>Panpulmonata</taxon>
        <taxon>Sacoglossa</taxon>
        <taxon>Placobranchoidea</taxon>
        <taxon>Plakobranchidae</taxon>
        <taxon>Elysia</taxon>
    </lineage>
</organism>
<comment type="caution">
    <text evidence="1">The sequence shown here is derived from an EMBL/GenBank/DDBJ whole genome shotgun (WGS) entry which is preliminary data.</text>
</comment>
<proteinExistence type="predicted"/>
<dbReference type="AlphaFoldDB" id="A0AAE1AS94"/>